<dbReference type="AlphaFoldDB" id="A0A4S4LM12"/>
<dbReference type="Proteomes" id="UP000310158">
    <property type="component" value="Unassembled WGS sequence"/>
</dbReference>
<accession>A0A4S4LM12</accession>
<dbReference type="InterPro" id="IPR011990">
    <property type="entry name" value="TPR-like_helical_dom_sf"/>
</dbReference>
<dbReference type="EMBL" id="SGPL01000455">
    <property type="protein sequence ID" value="THH12508.1"/>
    <property type="molecule type" value="Genomic_DNA"/>
</dbReference>
<gene>
    <name evidence="1" type="ORF">EW146_g7630</name>
</gene>
<dbReference type="Gene3D" id="1.25.40.10">
    <property type="entry name" value="Tetratricopeptide repeat domain"/>
    <property type="match status" value="1"/>
</dbReference>
<keyword evidence="2" id="KW-1185">Reference proteome</keyword>
<dbReference type="OrthoDB" id="185373at2759"/>
<name>A0A4S4LM12_9AGAM</name>
<comment type="caution">
    <text evidence="1">The sequence shown here is derived from an EMBL/GenBank/DDBJ whole genome shotgun (WGS) entry which is preliminary data.</text>
</comment>
<organism evidence="1 2">
    <name type="scientific">Bondarzewia mesenterica</name>
    <dbReference type="NCBI Taxonomy" id="1095465"/>
    <lineage>
        <taxon>Eukaryota</taxon>
        <taxon>Fungi</taxon>
        <taxon>Dikarya</taxon>
        <taxon>Basidiomycota</taxon>
        <taxon>Agaricomycotina</taxon>
        <taxon>Agaricomycetes</taxon>
        <taxon>Russulales</taxon>
        <taxon>Bondarzewiaceae</taxon>
        <taxon>Bondarzewia</taxon>
    </lineage>
</organism>
<sequence>MLKSRQCCHTILSEAPALAAPAVTSRYRDLYTGRCLYRMQAFARFLSQIRPRNARSYATVFKTVVLPSSQPEIRLSRSINRTLRAVARVIKRRSGDPLWGVLDNRSRATVNLVKTLQDSGISMADYHQWEPVTHEDNFYTAMSHLNVKLLGEFEVEDGIDLASSPRMLSESDAQPPTWIVIHILFHLPEVRPPLLILAAYVLAAHQTLPVLQHLVAIFVALPIYDQTWHFNLFLRGIAVFANSRESGRFMGGLAVTLLRAVRSRELTLTSGTCCRLLENRFVTMELNNALRSTMEAQKFVPSARSLEAYARIFARRGAIHDAEAYLQQVRLMQRRRRPSISAAEMYNDPKPSSCRDDSDPGIFDDVHQPSSAFHYLQSLVEDKQRRAGKVFEWYPQAHRGSLRYDASKAPRSAAEWAARLYVRANNRTLSASNLVDYFQWYQTLPLPFRPATTMTYTILLSGLIARRRYDLAKDVWAKYRATELRLDGRALTVGLEVLTLAGAPDEALDLLEGRCQGSLVHRGALARGRGAMTMGVVVHTPIINSFMRVLLKKRRPDIVYRLWGHMRLLYGTKPDADTLCIFLNAARNASHSFESFSGALHELGFRNPFRRNPPSNEGPVSLEVARERARADLSLLARTNVKQTEMWDGIPAWRHAYFTFKHILFSNWPDLAHVKAPARALRTSKEEITRAPLRELKRSLKPSRSASSLDSIPPVHTTSEDILLNKSLHSLETYSSIVPNSNVISAYVHFLGSQSLASEIPLLLAWMRALDVQPRREALALALVYFREVSESAPMLEKWHAGQTSNEYVRLYRWLSAWVGEKGMPSEREIGKALIRIDRMRRS</sequence>
<protein>
    <submittedName>
        <fullName evidence="1">Uncharacterized protein</fullName>
    </submittedName>
</protein>
<reference evidence="1 2" key="1">
    <citation type="submission" date="2019-02" db="EMBL/GenBank/DDBJ databases">
        <title>Genome sequencing of the rare red list fungi Bondarzewia mesenterica.</title>
        <authorList>
            <person name="Buettner E."/>
            <person name="Kellner H."/>
        </authorList>
    </citation>
    <scope>NUCLEOTIDE SEQUENCE [LARGE SCALE GENOMIC DNA]</scope>
    <source>
        <strain evidence="1 2">DSM 108281</strain>
    </source>
</reference>
<evidence type="ECO:0000313" key="1">
    <source>
        <dbReference type="EMBL" id="THH12508.1"/>
    </source>
</evidence>
<proteinExistence type="predicted"/>
<evidence type="ECO:0000313" key="2">
    <source>
        <dbReference type="Proteomes" id="UP000310158"/>
    </source>
</evidence>